<dbReference type="SUPFAM" id="SSF51735">
    <property type="entry name" value="NAD(P)-binding Rossmann-fold domains"/>
    <property type="match status" value="1"/>
</dbReference>
<dbReference type="HOGENOM" id="CLU_010194_1_1_2"/>
<dbReference type="PaxDb" id="263820-PTO0366"/>
<dbReference type="PANTHER" id="PTHR42760">
    <property type="entry name" value="SHORT-CHAIN DEHYDROGENASES/REDUCTASES FAMILY MEMBER"/>
    <property type="match status" value="1"/>
</dbReference>
<dbReference type="Gene3D" id="3.40.50.720">
    <property type="entry name" value="NAD(P)-binding Rossmann-like Domain"/>
    <property type="match status" value="1"/>
</dbReference>
<dbReference type="EMBL" id="AE017261">
    <property type="protein sequence ID" value="AAT42951.1"/>
    <property type="molecule type" value="Genomic_DNA"/>
</dbReference>
<reference evidence="2 3" key="1">
    <citation type="journal article" date="2004" name="Proc. Natl. Acad. Sci. U.S.A.">
        <title>Genome sequence of Picrophilus torridus and its implications for life around pH 0.</title>
        <authorList>
            <person name="Futterer O."/>
            <person name="Angelov A."/>
            <person name="Liesegang H."/>
            <person name="Gottschalk G."/>
            <person name="Schleper C."/>
            <person name="Schepers B."/>
            <person name="Dock C."/>
            <person name="Antranikian G."/>
            <person name="Liebl W."/>
        </authorList>
    </citation>
    <scope>NUCLEOTIDE SEQUENCE [LARGE SCALE GENOMIC DNA]</scope>
    <source>
        <strain evidence="3">ATCC 700027 / DSM 9790 / JCM 10055 / NBRC 100828</strain>
    </source>
</reference>
<dbReference type="InParanoid" id="Q6L251"/>
<evidence type="ECO:0000313" key="3">
    <source>
        <dbReference type="Proteomes" id="UP000000438"/>
    </source>
</evidence>
<dbReference type="Proteomes" id="UP000000438">
    <property type="component" value="Chromosome"/>
</dbReference>
<dbReference type="STRING" id="263820.PTO0366"/>
<dbReference type="RefSeq" id="WP_011177167.1">
    <property type="nucleotide sequence ID" value="NC_005877.1"/>
</dbReference>
<gene>
    <name evidence="2" type="ordered locus">PTO0366</name>
</gene>
<name>Q6L251_PICTO</name>
<dbReference type="eggNOG" id="arCOG01259">
    <property type="taxonomic scope" value="Archaea"/>
</dbReference>
<dbReference type="InterPro" id="IPR002347">
    <property type="entry name" value="SDR_fam"/>
</dbReference>
<dbReference type="CDD" id="cd05233">
    <property type="entry name" value="SDR_c"/>
    <property type="match status" value="1"/>
</dbReference>
<protein>
    <submittedName>
        <fullName evidence="2">Hypothetical short chain alcohol dehydrogenase</fullName>
    </submittedName>
</protein>
<dbReference type="InterPro" id="IPR036291">
    <property type="entry name" value="NAD(P)-bd_dom_sf"/>
</dbReference>
<organism evidence="2 3">
    <name type="scientific">Picrophilus torridus (strain ATCC 700027 / DSM 9790 / JCM 10055 / NBRC 100828 / KAW 2/3)</name>
    <dbReference type="NCBI Taxonomy" id="1122961"/>
    <lineage>
        <taxon>Archaea</taxon>
        <taxon>Methanobacteriati</taxon>
        <taxon>Thermoplasmatota</taxon>
        <taxon>Thermoplasmata</taxon>
        <taxon>Thermoplasmatales</taxon>
        <taxon>Picrophilaceae</taxon>
        <taxon>Picrophilus</taxon>
    </lineage>
</organism>
<evidence type="ECO:0000256" key="1">
    <source>
        <dbReference type="ARBA" id="ARBA00006484"/>
    </source>
</evidence>
<comment type="similarity">
    <text evidence="1">Belongs to the short-chain dehydrogenases/reductases (SDR) family.</text>
</comment>
<dbReference type="KEGG" id="pto:PTO0366"/>
<dbReference type="GeneID" id="2845123"/>
<dbReference type="GO" id="GO:0016616">
    <property type="term" value="F:oxidoreductase activity, acting on the CH-OH group of donors, NAD or NADP as acceptor"/>
    <property type="evidence" value="ECO:0007669"/>
    <property type="project" value="TreeGrafter"/>
</dbReference>
<accession>Q6L251</accession>
<dbReference type="Pfam" id="PF13561">
    <property type="entry name" value="adh_short_C2"/>
    <property type="match status" value="1"/>
</dbReference>
<dbReference type="PRINTS" id="PR00081">
    <property type="entry name" value="GDHRDH"/>
</dbReference>
<proteinExistence type="inferred from homology"/>
<evidence type="ECO:0000313" key="2">
    <source>
        <dbReference type="EMBL" id="AAT42951.1"/>
    </source>
</evidence>
<dbReference type="OrthoDB" id="7442at2157"/>
<dbReference type="AlphaFoldDB" id="Q6L251"/>
<sequence>MKILICGVGNGIGGYITEYFSKNNDVFISSRGDFARELADRLKIGYMQCDLRSLKDVRTLVSRASSAMDGLDVAINVAGNYFSSKAPWDYNPEEFADALLNNALTFYNVAIESSRCMAKNRDGLIIGFSAAGNVYLNSNPGYAAGKGSVSYMIKYFARSLLPYNVRVNGIAPGFIEKGVKSNERNLLYHGRFPANDIALTIENLMKSKMITGQIINISGGHDINIEPGL</sequence>